<evidence type="ECO:0000313" key="2">
    <source>
        <dbReference type="EMBL" id="SIN61480.1"/>
    </source>
</evidence>
<protein>
    <recommendedName>
        <fullName evidence="5">Histidine-specific methyltransferase SAM-dependent domain-containing protein</fullName>
    </recommendedName>
</protein>
<dbReference type="RefSeq" id="WP_139296662.1">
    <property type="nucleotide sequence ID" value="NZ_AP022821.1"/>
</dbReference>
<sequence length="329" mass="36875">MNGTEYEDNLEVIVRDSLGCFTPLSADQIDTVSNASKYSISENDRDAGSSSLEDVFGYMAALNKMAVSGNGICADRSGNASLHDSLISTADYISHKVNGASVRYIEIGPEPYKTELIIKRLIGNGVDLTSYIGLDINPESEKAMRLALEPVVGKQRFSYKINDYNELQSSSFGFHDGITVVTMMGFQEGNELPRKMLRILKKLTSKGDLLLSEMQLSSLAGWKPIIDFYSLQPMKQFSQKICERAQLKPAGQHRIFLTPIETELGPVMTAATVIPYKLFDHHRYLLTNCCLKYTKDQFRAARQKENDFQIVKEFFSGDQTVAYQLTLRN</sequence>
<name>A0A1N6DHX9_9GAMM</name>
<dbReference type="AlphaFoldDB" id="A0A1N6DHX9"/>
<evidence type="ECO:0000313" key="1">
    <source>
        <dbReference type="EMBL" id="BCA91131.1"/>
    </source>
</evidence>
<accession>A0A1N6DHX9</accession>
<dbReference type="Proteomes" id="UP000185024">
    <property type="component" value="Unassembled WGS sequence"/>
</dbReference>
<evidence type="ECO:0000313" key="3">
    <source>
        <dbReference type="Proteomes" id="UP000185024"/>
    </source>
</evidence>
<dbReference type="GeneID" id="97278537"/>
<dbReference type="OrthoDB" id="2957247at2"/>
<proteinExistence type="predicted"/>
<evidence type="ECO:0000313" key="4">
    <source>
        <dbReference type="Proteomes" id="UP000503197"/>
    </source>
</evidence>
<reference evidence="2 3" key="1">
    <citation type="submission" date="2016-11" db="EMBL/GenBank/DDBJ databases">
        <authorList>
            <person name="Jaros S."/>
            <person name="Januszkiewicz K."/>
            <person name="Wedrychowicz H."/>
        </authorList>
    </citation>
    <scope>NUCLEOTIDE SEQUENCE [LARGE SCALE GENOMIC DNA]</scope>
    <source>
        <strain evidence="2 3">ACAM 239</strain>
    </source>
</reference>
<dbReference type="Proteomes" id="UP000503197">
    <property type="component" value="Chromosome"/>
</dbReference>
<organism evidence="2 3">
    <name type="scientific">Vreelandella aquamarina</name>
    <dbReference type="NCBI Taxonomy" id="77097"/>
    <lineage>
        <taxon>Bacteria</taxon>
        <taxon>Pseudomonadati</taxon>
        <taxon>Pseudomonadota</taxon>
        <taxon>Gammaproteobacteria</taxon>
        <taxon>Oceanospirillales</taxon>
        <taxon>Halomonadaceae</taxon>
        <taxon>Vreelandella</taxon>
    </lineage>
</organism>
<evidence type="ECO:0008006" key="5">
    <source>
        <dbReference type="Google" id="ProtNLM"/>
    </source>
</evidence>
<reference evidence="1 4" key="2">
    <citation type="submission" date="2020-02" db="EMBL/GenBank/DDBJ databases">
        <title>Complete Genome Sequence of Halomonas meridiana strain BAA-801, Isolated from Deep Sea Thermal Vent.</title>
        <authorList>
            <person name="Takahashi Y."/>
            <person name="Takahashi H."/>
            <person name="Galipon J."/>
            <person name="Arakawa K."/>
        </authorList>
    </citation>
    <scope>NUCLEOTIDE SEQUENCE [LARGE SCALE GENOMIC DNA]</scope>
    <source>
        <strain evidence="1 4">Slthf1</strain>
    </source>
</reference>
<dbReference type="EMBL" id="FSQX01000001">
    <property type="protein sequence ID" value="SIN61480.1"/>
    <property type="molecule type" value="Genomic_DNA"/>
</dbReference>
<dbReference type="EMBL" id="AP022821">
    <property type="protein sequence ID" value="BCA91131.1"/>
    <property type="molecule type" value="Genomic_DNA"/>
</dbReference>
<gene>
    <name evidence="1" type="ORF">HMSLTHF_09060</name>
    <name evidence="2" type="ORF">SAMN05878438_0559</name>
</gene>